<name>A0A3M6TU37_POCDA</name>
<sequence length="275" mass="31175">MGDEHQKTDIDQVPLPFVVDREKTYDVTGLDKRQASLQLCIRAEGDQDVKPAIVFRDKVQPIDAGFGKQMKAKIGEAMEEWLEEDENLDMWHDSLNDSVSLSGSKSELDLDDIFGESDEDDNDFQEFVNKKFQLKFSVKGCEKLTTTANILHHLMRQMLALLEITQGRTQPRILVCFRMKKFLSTLTHEPTGMPLRSKAKICGSTELHGPLWKTQPSYNLDTKVFAQLRVGWSSTRGRRSGNKLRDNTVLGVVGRQTQDGIDAFQNFCGIAIHEN</sequence>
<organism evidence="1 2">
    <name type="scientific">Pocillopora damicornis</name>
    <name type="common">Cauliflower coral</name>
    <name type="synonym">Millepora damicornis</name>
    <dbReference type="NCBI Taxonomy" id="46731"/>
    <lineage>
        <taxon>Eukaryota</taxon>
        <taxon>Metazoa</taxon>
        <taxon>Cnidaria</taxon>
        <taxon>Anthozoa</taxon>
        <taxon>Hexacorallia</taxon>
        <taxon>Scleractinia</taxon>
        <taxon>Astrocoeniina</taxon>
        <taxon>Pocilloporidae</taxon>
        <taxon>Pocillopora</taxon>
    </lineage>
</organism>
<proteinExistence type="predicted"/>
<dbReference type="AlphaFoldDB" id="A0A3M6TU37"/>
<accession>A0A3M6TU37</accession>
<evidence type="ECO:0000313" key="2">
    <source>
        <dbReference type="Proteomes" id="UP000275408"/>
    </source>
</evidence>
<gene>
    <name evidence="1" type="ORF">pdam_00020675</name>
</gene>
<evidence type="ECO:0000313" key="1">
    <source>
        <dbReference type="EMBL" id="RMX44923.1"/>
    </source>
</evidence>
<dbReference type="Proteomes" id="UP000275408">
    <property type="component" value="Unassembled WGS sequence"/>
</dbReference>
<keyword evidence="2" id="KW-1185">Reference proteome</keyword>
<reference evidence="1 2" key="1">
    <citation type="journal article" date="2018" name="Sci. Rep.">
        <title>Comparative analysis of the Pocillopora damicornis genome highlights role of immune system in coral evolution.</title>
        <authorList>
            <person name="Cunning R."/>
            <person name="Bay R.A."/>
            <person name="Gillette P."/>
            <person name="Baker A.C."/>
            <person name="Traylor-Knowles N."/>
        </authorList>
    </citation>
    <scope>NUCLEOTIDE SEQUENCE [LARGE SCALE GENOMIC DNA]</scope>
    <source>
        <strain evidence="1">RSMAS</strain>
        <tissue evidence="1">Whole animal</tissue>
    </source>
</reference>
<protein>
    <submittedName>
        <fullName evidence="1">Uncharacterized protein</fullName>
    </submittedName>
</protein>
<dbReference type="EMBL" id="RCHS01002927">
    <property type="protein sequence ID" value="RMX44923.1"/>
    <property type="molecule type" value="Genomic_DNA"/>
</dbReference>
<comment type="caution">
    <text evidence="1">The sequence shown here is derived from an EMBL/GenBank/DDBJ whole genome shotgun (WGS) entry which is preliminary data.</text>
</comment>